<proteinExistence type="predicted"/>
<accession>A0ACD3SQ00</accession>
<keyword evidence="2" id="KW-1185">Reference proteome</keyword>
<protein>
    <submittedName>
        <fullName evidence="1">DUF924 domain-containing protein</fullName>
    </submittedName>
</protein>
<evidence type="ECO:0000313" key="1">
    <source>
        <dbReference type="EMBL" id="TMS58178.1"/>
    </source>
</evidence>
<name>A0ACD3SQ00_9BURK</name>
<reference evidence="1" key="1">
    <citation type="submission" date="2019-05" db="EMBL/GenBank/DDBJ databases">
        <title>Revised genome assembly of Burkholderiaceae (previously Ralstonia) sp. PBA.</title>
        <authorList>
            <person name="Gan H.M."/>
        </authorList>
    </citation>
    <scope>NUCLEOTIDE SEQUENCE</scope>
    <source>
        <strain evidence="1">PBA</strain>
    </source>
</reference>
<gene>
    <name evidence="1" type="ORF">MW7_005315</name>
</gene>
<comment type="caution">
    <text evidence="1">The sequence shown here is derived from an EMBL/GenBank/DDBJ whole genome shotgun (WGS) entry which is preliminary data.</text>
</comment>
<dbReference type="Proteomes" id="UP000004277">
    <property type="component" value="Unassembled WGS sequence"/>
</dbReference>
<sequence length="206" mass="23284">MCPADAATPVPAAAQAVLDFWFGTPDSPEWNRVRPLWFTKSDATDALIRARFLATWQQVRAGACEDWRATPEGICAYIIVTDQLSRNMFRGQPESFATDALALRAAREMVAHGTDRALPTPYHRQFCYMPFEHDESLVSQDEAIRLFTQLRDETDAAAGMGEVLHWARLHRDVIVRFGRYPHRNAILGRSSTLEEQAFLEQPGSSF</sequence>
<evidence type="ECO:0000313" key="2">
    <source>
        <dbReference type="Proteomes" id="UP000004277"/>
    </source>
</evidence>
<organism evidence="1 2">
    <name type="scientific">Imbroritus primus</name>
    <dbReference type="NCBI Taxonomy" id="3058603"/>
    <lineage>
        <taxon>Bacteria</taxon>
        <taxon>Pseudomonadati</taxon>
        <taxon>Pseudomonadota</taxon>
        <taxon>Betaproteobacteria</taxon>
        <taxon>Burkholderiales</taxon>
        <taxon>Burkholderiaceae</taxon>
        <taxon>Imbroritus</taxon>
    </lineage>
</organism>
<dbReference type="EMBL" id="AKCV02000015">
    <property type="protein sequence ID" value="TMS58178.1"/>
    <property type="molecule type" value="Genomic_DNA"/>
</dbReference>